<dbReference type="GO" id="GO:0008270">
    <property type="term" value="F:zinc ion binding"/>
    <property type="evidence" value="ECO:0007669"/>
    <property type="project" value="UniProtKB-KW"/>
</dbReference>
<organism evidence="10 11">
    <name type="scientific">Thyridium curvatum</name>
    <dbReference type="NCBI Taxonomy" id="1093900"/>
    <lineage>
        <taxon>Eukaryota</taxon>
        <taxon>Fungi</taxon>
        <taxon>Dikarya</taxon>
        <taxon>Ascomycota</taxon>
        <taxon>Pezizomycotina</taxon>
        <taxon>Sordariomycetes</taxon>
        <taxon>Sordariomycetidae</taxon>
        <taxon>Thyridiales</taxon>
        <taxon>Thyridiaceae</taxon>
        <taxon>Thyridium</taxon>
    </lineage>
</organism>
<dbReference type="InterPro" id="IPR036236">
    <property type="entry name" value="Znf_C2H2_sf"/>
</dbReference>
<comment type="subcellular location">
    <subcellularLocation>
        <location evidence="1">Nucleus</location>
    </subcellularLocation>
</comment>
<evidence type="ECO:0000256" key="5">
    <source>
        <dbReference type="ARBA" id="ARBA00022833"/>
    </source>
</evidence>
<dbReference type="PANTHER" id="PTHR24409">
    <property type="entry name" value="ZINC FINGER PROTEIN 142"/>
    <property type="match status" value="1"/>
</dbReference>
<evidence type="ECO:0000313" key="10">
    <source>
        <dbReference type="EMBL" id="TPX18255.1"/>
    </source>
</evidence>
<dbReference type="FunFam" id="3.30.160.60:FF:000145">
    <property type="entry name" value="Zinc finger protein 574"/>
    <property type="match status" value="1"/>
</dbReference>
<gene>
    <name evidence="10" type="ORF">E0L32_002764</name>
</gene>
<dbReference type="SMART" id="SM00355">
    <property type="entry name" value="ZnF_C2H2"/>
    <property type="match status" value="2"/>
</dbReference>
<dbReference type="GO" id="GO:0005634">
    <property type="term" value="C:nucleus"/>
    <property type="evidence" value="ECO:0007669"/>
    <property type="project" value="UniProtKB-SubCell"/>
</dbReference>
<feature type="region of interest" description="Disordered" evidence="8">
    <location>
        <begin position="389"/>
        <end position="421"/>
    </location>
</feature>
<dbReference type="FunFam" id="3.30.160.60:FF:000504">
    <property type="entry name" value="C2H2 transcription factor swi5"/>
    <property type="match status" value="1"/>
</dbReference>
<dbReference type="GO" id="GO:0000981">
    <property type="term" value="F:DNA-binding transcription factor activity, RNA polymerase II-specific"/>
    <property type="evidence" value="ECO:0007669"/>
    <property type="project" value="TreeGrafter"/>
</dbReference>
<feature type="domain" description="C2H2-type" evidence="9">
    <location>
        <begin position="459"/>
        <end position="488"/>
    </location>
</feature>
<evidence type="ECO:0000256" key="8">
    <source>
        <dbReference type="SAM" id="MobiDB-lite"/>
    </source>
</evidence>
<feature type="region of interest" description="Disordered" evidence="8">
    <location>
        <begin position="552"/>
        <end position="610"/>
    </location>
</feature>
<dbReference type="PANTHER" id="PTHR24409:SF295">
    <property type="entry name" value="AZ2-RELATED"/>
    <property type="match status" value="1"/>
</dbReference>
<feature type="compositionally biased region" description="Basic and acidic residues" evidence="8">
    <location>
        <begin position="562"/>
        <end position="572"/>
    </location>
</feature>
<evidence type="ECO:0000256" key="3">
    <source>
        <dbReference type="ARBA" id="ARBA00022737"/>
    </source>
</evidence>
<dbReference type="InterPro" id="IPR013087">
    <property type="entry name" value="Znf_C2H2_type"/>
</dbReference>
<dbReference type="GeneID" id="41970211"/>
<dbReference type="AlphaFoldDB" id="A0A507B562"/>
<evidence type="ECO:0000256" key="1">
    <source>
        <dbReference type="ARBA" id="ARBA00004123"/>
    </source>
</evidence>
<feature type="compositionally biased region" description="Low complexity" evidence="8">
    <location>
        <begin position="580"/>
        <end position="602"/>
    </location>
</feature>
<dbReference type="SUPFAM" id="SSF57667">
    <property type="entry name" value="beta-beta-alpha zinc fingers"/>
    <property type="match status" value="2"/>
</dbReference>
<accession>A0A507B562</accession>
<dbReference type="Proteomes" id="UP000319257">
    <property type="component" value="Unassembled WGS sequence"/>
</dbReference>
<evidence type="ECO:0000313" key="11">
    <source>
        <dbReference type="Proteomes" id="UP000319257"/>
    </source>
</evidence>
<keyword evidence="6" id="KW-0539">Nucleus</keyword>
<sequence length="824" mass="90504">MLSNPTNLHPRQRQHRRQHSTPTAFEAVKMPNLPNVPRQQVSHRRGMSLDTRRQQHIRRQSTSPTTPSRQEFTRHVLREAQQQRIVRPGQGQPYPGAAHGETFLISPQGTPQFQHRFDTACFDRVPGGPQQDCINVPYQVYGGPVNVMMKKNQVNFPNEMAGPQDFELFPPESSLSTPTFMTFPDASPNSQGWISEGDTTGSRRNSRRISNGIMDRVSKFENMTMEGPHRPVTPPNQNVTNYFPPTPMDTPHDRMIKQEARLSRFSDDYDESMEETLKPRRQGSARTNAIFVEMRKQAEAGMRPTANMNNMQMSMSAQDFMNMNNVNAEFLKINNGYDGLPTGVDTFTMSPATTHPSNPTTPDMQIGSGAFDNRMNLRTVEYEDVAVVSPHHQSNSSQVDPSSPSHHAPGHRRTESIASAASAASIASINIEETKTDTGVTTEDIAQYIEGPDPTDGKWLCKYEDCGKKFGRKENIKSHVQTHLNDRQYQCPTCQKCFVRQHDLKRHAKIHTGIKPYPCECGNSFARHDALTRHRQRGMCIGAFDGIVRKVVKRGRPRKHRPDMDTRLEKSARTRNKIRATGSSPSASSQSGYSDSSAATSPNSGFENVLDEQPFDDVMDVAMGVPDSGSSSAATVTMNSSSMAVSSAPMPGLGLAAVDMGEALSSLSPEHMQSPSNMSHYSHVSQLSLVGEDPIMDGLPSHPHSPAKSVASHYSHHPCTPPELSASSSPPPSSGTTRFFELDPNSSCTDDSLGLSAPLMSACASGGADIGNCSSVSLDDDLLKAFTNEDGMVPLDTSGMMLGSKFDDEYGMYANGDDVFFGTS</sequence>
<dbReference type="RefSeq" id="XP_030999966.1">
    <property type="nucleotide sequence ID" value="XM_031136989.1"/>
</dbReference>
<dbReference type="STRING" id="1093900.A0A507B562"/>
<evidence type="ECO:0000256" key="4">
    <source>
        <dbReference type="ARBA" id="ARBA00022771"/>
    </source>
</evidence>
<keyword evidence="5" id="KW-0862">Zinc</keyword>
<evidence type="ECO:0000256" key="7">
    <source>
        <dbReference type="PROSITE-ProRule" id="PRU00042"/>
    </source>
</evidence>
<evidence type="ECO:0000256" key="2">
    <source>
        <dbReference type="ARBA" id="ARBA00022723"/>
    </source>
</evidence>
<dbReference type="Gene3D" id="3.30.160.60">
    <property type="entry name" value="Classic Zinc Finger"/>
    <property type="match status" value="3"/>
</dbReference>
<protein>
    <recommendedName>
        <fullName evidence="9">C2H2-type domain-containing protein</fullName>
    </recommendedName>
</protein>
<name>A0A507B562_9PEZI</name>
<evidence type="ECO:0000256" key="6">
    <source>
        <dbReference type="ARBA" id="ARBA00023242"/>
    </source>
</evidence>
<dbReference type="GO" id="GO:0000977">
    <property type="term" value="F:RNA polymerase II transcription regulatory region sequence-specific DNA binding"/>
    <property type="evidence" value="ECO:0007669"/>
    <property type="project" value="TreeGrafter"/>
</dbReference>
<dbReference type="OrthoDB" id="3437960at2759"/>
<keyword evidence="2" id="KW-0479">Metal-binding</keyword>
<feature type="compositionally biased region" description="Basic residues" evidence="8">
    <location>
        <begin position="10"/>
        <end position="19"/>
    </location>
</feature>
<dbReference type="PROSITE" id="PS50157">
    <property type="entry name" value="ZINC_FINGER_C2H2_2"/>
    <property type="match status" value="2"/>
</dbReference>
<dbReference type="PROSITE" id="PS00028">
    <property type="entry name" value="ZINC_FINGER_C2H2_1"/>
    <property type="match status" value="2"/>
</dbReference>
<feature type="region of interest" description="Disordered" evidence="8">
    <location>
        <begin position="185"/>
        <end position="207"/>
    </location>
</feature>
<feature type="compositionally biased region" description="Polar residues" evidence="8">
    <location>
        <begin position="60"/>
        <end position="70"/>
    </location>
</feature>
<feature type="domain" description="C2H2-type" evidence="9">
    <location>
        <begin position="489"/>
        <end position="516"/>
    </location>
</feature>
<comment type="caution">
    <text evidence="10">The sequence shown here is derived from an EMBL/GenBank/DDBJ whole genome shotgun (WGS) entry which is preliminary data.</text>
</comment>
<keyword evidence="4 7" id="KW-0863">Zinc-finger</keyword>
<feature type="compositionally biased region" description="Basic residues" evidence="8">
    <location>
        <begin position="552"/>
        <end position="561"/>
    </location>
</feature>
<keyword evidence="11" id="KW-1185">Reference proteome</keyword>
<proteinExistence type="predicted"/>
<evidence type="ECO:0000259" key="9">
    <source>
        <dbReference type="PROSITE" id="PS50157"/>
    </source>
</evidence>
<keyword evidence="3" id="KW-0677">Repeat</keyword>
<feature type="region of interest" description="Disordered" evidence="8">
    <location>
        <begin position="696"/>
        <end position="739"/>
    </location>
</feature>
<dbReference type="EMBL" id="SKBQ01000011">
    <property type="protein sequence ID" value="TPX18255.1"/>
    <property type="molecule type" value="Genomic_DNA"/>
</dbReference>
<reference evidence="10 11" key="1">
    <citation type="submission" date="2019-06" db="EMBL/GenBank/DDBJ databases">
        <title>Draft genome sequence of the filamentous fungus Phialemoniopsis curvata isolated from diesel fuel.</title>
        <authorList>
            <person name="Varaljay V.A."/>
            <person name="Lyon W.J."/>
            <person name="Crouch A.L."/>
            <person name="Drake C.E."/>
            <person name="Hollomon J.M."/>
            <person name="Nadeau L.J."/>
            <person name="Nunn H.S."/>
            <person name="Stevenson B.S."/>
            <person name="Bojanowski C.L."/>
            <person name="Crookes-Goodson W.J."/>
        </authorList>
    </citation>
    <scope>NUCLEOTIDE SEQUENCE [LARGE SCALE GENOMIC DNA]</scope>
    <source>
        <strain evidence="10 11">D216</strain>
    </source>
</reference>
<feature type="region of interest" description="Disordered" evidence="8">
    <location>
        <begin position="1"/>
        <end position="71"/>
    </location>
</feature>
<dbReference type="InParanoid" id="A0A507B562"/>
<feature type="compositionally biased region" description="Low complexity" evidence="8">
    <location>
        <begin position="392"/>
        <end position="407"/>
    </location>
</feature>
<dbReference type="Pfam" id="PF00096">
    <property type="entry name" value="zf-C2H2"/>
    <property type="match status" value="2"/>
</dbReference>